<proteinExistence type="predicted"/>
<keyword evidence="1" id="KW-1185">Reference proteome</keyword>
<dbReference type="AlphaFoldDB" id="A0A915HJ93"/>
<evidence type="ECO:0000313" key="1">
    <source>
        <dbReference type="Proteomes" id="UP000887565"/>
    </source>
</evidence>
<dbReference type="WBParaSite" id="nRc.2.0.1.t01396-RA">
    <property type="protein sequence ID" value="nRc.2.0.1.t01396-RA"/>
    <property type="gene ID" value="nRc.2.0.1.g01396"/>
</dbReference>
<evidence type="ECO:0000313" key="2">
    <source>
        <dbReference type="WBParaSite" id="nRc.2.0.1.t01396-RA"/>
    </source>
</evidence>
<accession>A0A915HJ93</accession>
<organism evidence="1 2">
    <name type="scientific">Romanomermis culicivorax</name>
    <name type="common">Nematode worm</name>
    <dbReference type="NCBI Taxonomy" id="13658"/>
    <lineage>
        <taxon>Eukaryota</taxon>
        <taxon>Metazoa</taxon>
        <taxon>Ecdysozoa</taxon>
        <taxon>Nematoda</taxon>
        <taxon>Enoplea</taxon>
        <taxon>Dorylaimia</taxon>
        <taxon>Mermithida</taxon>
        <taxon>Mermithoidea</taxon>
        <taxon>Mermithidae</taxon>
        <taxon>Romanomermis</taxon>
    </lineage>
</organism>
<name>A0A915HJ93_ROMCU</name>
<reference evidence="2" key="1">
    <citation type="submission" date="2022-11" db="UniProtKB">
        <authorList>
            <consortium name="WormBaseParasite"/>
        </authorList>
    </citation>
    <scope>IDENTIFICATION</scope>
</reference>
<sequence>MEAGEYFARDHTTEKKSRRSSQLLKKFVGVTI</sequence>
<protein>
    <submittedName>
        <fullName evidence="2">Uncharacterized protein</fullName>
    </submittedName>
</protein>
<dbReference type="Proteomes" id="UP000887565">
    <property type="component" value="Unplaced"/>
</dbReference>